<reference evidence="1 2" key="1">
    <citation type="submission" date="2015-01" db="EMBL/GenBank/DDBJ databases">
        <title>Evolution of Trichinella species and genotypes.</title>
        <authorList>
            <person name="Korhonen P.K."/>
            <person name="Edoardo P."/>
            <person name="Giuseppe L.R."/>
            <person name="Gasser R.B."/>
        </authorList>
    </citation>
    <scope>NUCLEOTIDE SEQUENCE [LARGE SCALE GENOMIC DNA]</scope>
    <source>
        <strain evidence="1">ISS3</strain>
    </source>
</reference>
<keyword evidence="2" id="KW-1185">Reference proteome</keyword>
<sequence>MKTEKKHAINLSFQYKNSASAPIARLHYVKMNSNTYITTDTYEFIWSNVQQKYTTDRFEAGRGWWLSVNIGKFTEDKH</sequence>
<comment type="caution">
    <text evidence="1">The sequence shown here is derived from an EMBL/GenBank/DDBJ whole genome shotgun (WGS) entry which is preliminary data.</text>
</comment>
<dbReference type="OrthoDB" id="5941184at2759"/>
<dbReference type="InParanoid" id="A0A0V1ALM4"/>
<gene>
    <name evidence="1" type="ORF">T01_13046</name>
</gene>
<evidence type="ECO:0000313" key="2">
    <source>
        <dbReference type="Proteomes" id="UP000054776"/>
    </source>
</evidence>
<organism evidence="1 2">
    <name type="scientific">Trichinella spiralis</name>
    <name type="common">Trichina worm</name>
    <dbReference type="NCBI Taxonomy" id="6334"/>
    <lineage>
        <taxon>Eukaryota</taxon>
        <taxon>Metazoa</taxon>
        <taxon>Ecdysozoa</taxon>
        <taxon>Nematoda</taxon>
        <taxon>Enoplea</taxon>
        <taxon>Dorylaimia</taxon>
        <taxon>Trichinellida</taxon>
        <taxon>Trichinellidae</taxon>
        <taxon>Trichinella</taxon>
    </lineage>
</organism>
<dbReference type="AlphaFoldDB" id="A0A0V1ALM4"/>
<accession>A0A0V1ALM4</accession>
<dbReference type="EMBL" id="JYDH01000752">
    <property type="protein sequence ID" value="KRY25739.1"/>
    <property type="molecule type" value="Genomic_DNA"/>
</dbReference>
<proteinExistence type="predicted"/>
<protein>
    <submittedName>
        <fullName evidence="1">Uncharacterized protein</fullName>
    </submittedName>
</protein>
<name>A0A0V1ALM4_TRISP</name>
<evidence type="ECO:0000313" key="1">
    <source>
        <dbReference type="EMBL" id="KRY25739.1"/>
    </source>
</evidence>
<dbReference type="Proteomes" id="UP000054776">
    <property type="component" value="Unassembled WGS sequence"/>
</dbReference>